<evidence type="ECO:0000256" key="1">
    <source>
        <dbReference type="SAM" id="MobiDB-lite"/>
    </source>
</evidence>
<gene>
    <name evidence="2" type="ORF">NDU88_001987</name>
</gene>
<reference evidence="2" key="1">
    <citation type="journal article" date="2022" name="bioRxiv">
        <title>Sequencing and chromosome-scale assembly of the giantPleurodeles waltlgenome.</title>
        <authorList>
            <person name="Brown T."/>
            <person name="Elewa A."/>
            <person name="Iarovenko S."/>
            <person name="Subramanian E."/>
            <person name="Araus A.J."/>
            <person name="Petzold A."/>
            <person name="Susuki M."/>
            <person name="Suzuki K.-i.T."/>
            <person name="Hayashi T."/>
            <person name="Toyoda A."/>
            <person name="Oliveira C."/>
            <person name="Osipova E."/>
            <person name="Leigh N.D."/>
            <person name="Simon A."/>
            <person name="Yun M.H."/>
        </authorList>
    </citation>
    <scope>NUCLEOTIDE SEQUENCE</scope>
    <source>
        <strain evidence="2">20211129_DDA</strain>
        <tissue evidence="2">Liver</tissue>
    </source>
</reference>
<evidence type="ECO:0000313" key="3">
    <source>
        <dbReference type="Proteomes" id="UP001066276"/>
    </source>
</evidence>
<comment type="caution">
    <text evidence="2">The sequence shown here is derived from an EMBL/GenBank/DDBJ whole genome shotgun (WGS) entry which is preliminary data.</text>
</comment>
<accession>A0AAV7T1G3</accession>
<dbReference type="EMBL" id="JANPWB010000007">
    <property type="protein sequence ID" value="KAJ1170106.1"/>
    <property type="molecule type" value="Genomic_DNA"/>
</dbReference>
<proteinExistence type="predicted"/>
<evidence type="ECO:0000313" key="2">
    <source>
        <dbReference type="EMBL" id="KAJ1170106.1"/>
    </source>
</evidence>
<name>A0AAV7T1G3_PLEWA</name>
<dbReference type="AlphaFoldDB" id="A0AAV7T1G3"/>
<organism evidence="2 3">
    <name type="scientific">Pleurodeles waltl</name>
    <name type="common">Iberian ribbed newt</name>
    <dbReference type="NCBI Taxonomy" id="8319"/>
    <lineage>
        <taxon>Eukaryota</taxon>
        <taxon>Metazoa</taxon>
        <taxon>Chordata</taxon>
        <taxon>Craniata</taxon>
        <taxon>Vertebrata</taxon>
        <taxon>Euteleostomi</taxon>
        <taxon>Amphibia</taxon>
        <taxon>Batrachia</taxon>
        <taxon>Caudata</taxon>
        <taxon>Salamandroidea</taxon>
        <taxon>Salamandridae</taxon>
        <taxon>Pleurodelinae</taxon>
        <taxon>Pleurodeles</taxon>
    </lineage>
</organism>
<protein>
    <submittedName>
        <fullName evidence="2">Uncharacterized protein</fullName>
    </submittedName>
</protein>
<sequence length="105" mass="11203">MHSGASSGMADQELQGAAGKRAGIGQQVAAVTLRHSPLPAHLPLRRTHTAGTASLPAHLQPRTNARQHMVCGSWHFSFLFLLARLLHCRCGISPPLTLPLPICPC</sequence>
<keyword evidence="3" id="KW-1185">Reference proteome</keyword>
<dbReference type="Proteomes" id="UP001066276">
    <property type="component" value="Chromosome 4_1"/>
</dbReference>
<feature type="region of interest" description="Disordered" evidence="1">
    <location>
        <begin position="1"/>
        <end position="21"/>
    </location>
</feature>